<dbReference type="KEGG" id="pseb:EOK75_14290"/>
<evidence type="ECO:0000313" key="2">
    <source>
        <dbReference type="Proteomes" id="UP000298631"/>
    </source>
</evidence>
<sequence length="200" mass="21373">MIRPYDTEFSHAVRRAATGIRPQAGVDVAIEGAPLRAILCSEQSLNPAGLELLALAVTGQLRKARKQPIGETMFTHAVRRASAAWRGGKGKSPAVTGDALAIMLRSGQPALGAGERELLAELFAPIPPTVHNELQGRPGKGVGHPDVVAVMEMLRDEIAKGSAHKNAIVDTAKAFQITARTVQEYEAMTREREVALKPTD</sequence>
<evidence type="ECO:0000313" key="1">
    <source>
        <dbReference type="EMBL" id="QCO56965.1"/>
    </source>
</evidence>
<dbReference type="EMBL" id="CP039965">
    <property type="protein sequence ID" value="QCO56965.1"/>
    <property type="molecule type" value="Genomic_DNA"/>
</dbReference>
<reference evidence="1 2" key="1">
    <citation type="submission" date="2019-05" db="EMBL/GenBank/DDBJ databases">
        <title>Pseudorhodobacter turbinis sp. nov., isolated from the gut of the Korean turban shell.</title>
        <authorList>
            <person name="Jeong Y.-S."/>
            <person name="Kang W.-R."/>
            <person name="Bae J.-W."/>
        </authorList>
    </citation>
    <scope>NUCLEOTIDE SEQUENCE [LARGE SCALE GENOMIC DNA]</scope>
    <source>
        <strain evidence="1 2">S12M18</strain>
        <plasmid evidence="1 2">unnamed1</plasmid>
    </source>
</reference>
<proteinExistence type="predicted"/>
<accession>A0A4P8EJS6</accession>
<gene>
    <name evidence="1" type="ORF">EOK75_14290</name>
</gene>
<keyword evidence="2" id="KW-1185">Reference proteome</keyword>
<dbReference type="RefSeq" id="WP_137194774.1">
    <property type="nucleotide sequence ID" value="NZ_CP039965.1"/>
</dbReference>
<dbReference type="OrthoDB" id="9886317at2"/>
<organism evidence="1 2">
    <name type="scientific">Pseudorhodobacter turbinis</name>
    <dbReference type="NCBI Taxonomy" id="2500533"/>
    <lineage>
        <taxon>Bacteria</taxon>
        <taxon>Pseudomonadati</taxon>
        <taxon>Pseudomonadota</taxon>
        <taxon>Alphaproteobacteria</taxon>
        <taxon>Rhodobacterales</taxon>
        <taxon>Paracoccaceae</taxon>
        <taxon>Pseudorhodobacter</taxon>
    </lineage>
</organism>
<name>A0A4P8EJS6_9RHOB</name>
<geneLocation type="plasmid" evidence="1 2">
    <name>unnamed1</name>
</geneLocation>
<keyword evidence="1" id="KW-0614">Plasmid</keyword>
<protein>
    <submittedName>
        <fullName evidence="1">Uncharacterized protein</fullName>
    </submittedName>
</protein>
<dbReference type="AlphaFoldDB" id="A0A4P8EJS6"/>
<dbReference type="Proteomes" id="UP000298631">
    <property type="component" value="Plasmid unnamed1"/>
</dbReference>